<gene>
    <name evidence="8" type="ORF">KUDE01_028439</name>
</gene>
<dbReference type="SUPFAM" id="SSF90123">
    <property type="entry name" value="ABC transporter transmembrane region"/>
    <property type="match status" value="1"/>
</dbReference>
<dbReference type="Gene3D" id="1.20.1560.10">
    <property type="entry name" value="ABC transporter type 1, transmembrane domain"/>
    <property type="match status" value="1"/>
</dbReference>
<dbReference type="Proteomes" id="UP001228049">
    <property type="component" value="Unassembled WGS sequence"/>
</dbReference>
<evidence type="ECO:0000259" key="7">
    <source>
        <dbReference type="Pfam" id="PF00664"/>
    </source>
</evidence>
<feature type="domain" description="ABC transmembrane type-1" evidence="7">
    <location>
        <begin position="43"/>
        <end position="149"/>
    </location>
</feature>
<keyword evidence="5" id="KW-1133">Transmembrane helix</keyword>
<evidence type="ECO:0000256" key="5">
    <source>
        <dbReference type="ARBA" id="ARBA00022989"/>
    </source>
</evidence>
<protein>
    <submittedName>
        <fullName evidence="8">ATP-binding cassette sub-family C member 8</fullName>
    </submittedName>
</protein>
<dbReference type="InterPro" id="IPR011527">
    <property type="entry name" value="ABC1_TM_dom"/>
</dbReference>
<keyword evidence="6" id="KW-0472">Membrane</keyword>
<proteinExistence type="predicted"/>
<evidence type="ECO:0000256" key="4">
    <source>
        <dbReference type="ARBA" id="ARBA00022840"/>
    </source>
</evidence>
<evidence type="ECO:0000313" key="9">
    <source>
        <dbReference type="Proteomes" id="UP001228049"/>
    </source>
</evidence>
<dbReference type="InterPro" id="IPR050173">
    <property type="entry name" value="ABC_transporter_C-like"/>
</dbReference>
<keyword evidence="9" id="KW-1185">Reference proteome</keyword>
<keyword evidence="2" id="KW-0812">Transmembrane</keyword>
<accession>A0AAD9BQL0</accession>
<sequence>MWFISPECIPPFVFVFPQKPQGSAIQGPKLIWQALRKAFGRPLILSITFRFMADLLGFAGPLCISGIMHHISKDNRTIQPPTSLLGIYFISSKEFLENAYVLAVLLFFALLLQRTFLQASYYVAIETGINLRGAIQTKIYNKIMRLCTSNMSWES</sequence>
<dbReference type="InterPro" id="IPR036640">
    <property type="entry name" value="ABC1_TM_sf"/>
</dbReference>
<comment type="caution">
    <text evidence="8">The sequence shown here is derived from an EMBL/GenBank/DDBJ whole genome shotgun (WGS) entry which is preliminary data.</text>
</comment>
<evidence type="ECO:0000313" key="8">
    <source>
        <dbReference type="EMBL" id="KAK1887651.1"/>
    </source>
</evidence>
<organism evidence="8 9">
    <name type="scientific">Dissostichus eleginoides</name>
    <name type="common">Patagonian toothfish</name>
    <name type="synonym">Dissostichus amissus</name>
    <dbReference type="NCBI Taxonomy" id="100907"/>
    <lineage>
        <taxon>Eukaryota</taxon>
        <taxon>Metazoa</taxon>
        <taxon>Chordata</taxon>
        <taxon>Craniata</taxon>
        <taxon>Vertebrata</taxon>
        <taxon>Euteleostomi</taxon>
        <taxon>Actinopterygii</taxon>
        <taxon>Neopterygii</taxon>
        <taxon>Teleostei</taxon>
        <taxon>Neoteleostei</taxon>
        <taxon>Acanthomorphata</taxon>
        <taxon>Eupercaria</taxon>
        <taxon>Perciformes</taxon>
        <taxon>Notothenioidei</taxon>
        <taxon>Nototheniidae</taxon>
        <taxon>Dissostichus</taxon>
    </lineage>
</organism>
<dbReference type="PANTHER" id="PTHR24223">
    <property type="entry name" value="ATP-BINDING CASSETTE SUB-FAMILY C"/>
    <property type="match status" value="1"/>
</dbReference>
<evidence type="ECO:0000256" key="3">
    <source>
        <dbReference type="ARBA" id="ARBA00022741"/>
    </source>
</evidence>
<keyword evidence="1" id="KW-0813">Transport</keyword>
<dbReference type="GO" id="GO:0005524">
    <property type="term" value="F:ATP binding"/>
    <property type="evidence" value="ECO:0007669"/>
    <property type="project" value="UniProtKB-KW"/>
</dbReference>
<keyword evidence="3" id="KW-0547">Nucleotide-binding</keyword>
<dbReference type="AlphaFoldDB" id="A0AAD9BQL0"/>
<dbReference type="GO" id="GO:0016020">
    <property type="term" value="C:membrane"/>
    <property type="evidence" value="ECO:0007669"/>
    <property type="project" value="InterPro"/>
</dbReference>
<evidence type="ECO:0000256" key="6">
    <source>
        <dbReference type="ARBA" id="ARBA00023136"/>
    </source>
</evidence>
<evidence type="ECO:0000256" key="2">
    <source>
        <dbReference type="ARBA" id="ARBA00022692"/>
    </source>
</evidence>
<dbReference type="PANTHER" id="PTHR24223:SF187">
    <property type="entry name" value="ATP-BINDING CASSETTE SUB-FAMILY C MEMBER 8"/>
    <property type="match status" value="1"/>
</dbReference>
<dbReference type="EMBL" id="JASDAP010000018">
    <property type="protein sequence ID" value="KAK1887651.1"/>
    <property type="molecule type" value="Genomic_DNA"/>
</dbReference>
<evidence type="ECO:0000256" key="1">
    <source>
        <dbReference type="ARBA" id="ARBA00022448"/>
    </source>
</evidence>
<reference evidence="8" key="1">
    <citation type="submission" date="2023-04" db="EMBL/GenBank/DDBJ databases">
        <title>Chromosome-level genome of Chaenocephalus aceratus.</title>
        <authorList>
            <person name="Park H."/>
        </authorList>
    </citation>
    <scope>NUCLEOTIDE SEQUENCE</scope>
    <source>
        <strain evidence="8">DE</strain>
        <tissue evidence="8">Muscle</tissue>
    </source>
</reference>
<dbReference type="GO" id="GO:0140359">
    <property type="term" value="F:ABC-type transporter activity"/>
    <property type="evidence" value="ECO:0007669"/>
    <property type="project" value="InterPro"/>
</dbReference>
<name>A0AAD9BQL0_DISEL</name>
<dbReference type="Pfam" id="PF00664">
    <property type="entry name" value="ABC_membrane"/>
    <property type="match status" value="1"/>
</dbReference>
<keyword evidence="4 8" id="KW-0067">ATP-binding</keyword>